<gene>
    <name evidence="3" type="ORF">DYB36_013967</name>
</gene>
<feature type="domain" description="Peptidase S53 activation" evidence="2">
    <location>
        <begin position="21"/>
        <end position="160"/>
    </location>
</feature>
<evidence type="ECO:0000259" key="2">
    <source>
        <dbReference type="SMART" id="SM00944"/>
    </source>
</evidence>
<comment type="caution">
    <text evidence="3">The sequence shown here is derived from an EMBL/GenBank/DDBJ whole genome shotgun (WGS) entry which is preliminary data.</text>
</comment>
<dbReference type="EMBL" id="QUSZ01007965">
    <property type="protein sequence ID" value="RHY01118.1"/>
    <property type="molecule type" value="Genomic_DNA"/>
</dbReference>
<dbReference type="GO" id="GO:0006508">
    <property type="term" value="P:proteolysis"/>
    <property type="evidence" value="ECO:0007669"/>
    <property type="project" value="TreeGrafter"/>
</dbReference>
<dbReference type="PANTHER" id="PTHR14218:SF15">
    <property type="entry name" value="TRIPEPTIDYL-PEPTIDASE 1"/>
    <property type="match status" value="1"/>
</dbReference>
<evidence type="ECO:0000256" key="1">
    <source>
        <dbReference type="SAM" id="SignalP"/>
    </source>
</evidence>
<dbReference type="SUPFAM" id="SSF54897">
    <property type="entry name" value="Protease propeptides/inhibitors"/>
    <property type="match status" value="1"/>
</dbReference>
<dbReference type="AlphaFoldDB" id="A0A397A5H7"/>
<dbReference type="SMART" id="SM00944">
    <property type="entry name" value="Pro-kuma_activ"/>
    <property type="match status" value="1"/>
</dbReference>
<dbReference type="Proteomes" id="UP000265427">
    <property type="component" value="Unassembled WGS sequence"/>
</dbReference>
<sequence>MRGLGHLLAALAASSVTLAASVQWRPVGPADKDSTVTLGFALQAASPGALDDALAAIADVHTPMYGRYIADVSALVRPSDVAVAFIESFLHAHNISRSKHGDYVRVAMPVAAAEALFHTELFEYAHEGHPDRRIVRPSGPYQLPSDVKPHVLLVDGLDAFPTLFQAQAHATATVAGEASST</sequence>
<protein>
    <recommendedName>
        <fullName evidence="2">Peptidase S53 activation domain-containing protein</fullName>
    </recommendedName>
</protein>
<feature type="non-terminal residue" evidence="3">
    <location>
        <position position="181"/>
    </location>
</feature>
<evidence type="ECO:0000313" key="3">
    <source>
        <dbReference type="EMBL" id="RHY01118.1"/>
    </source>
</evidence>
<reference evidence="3 4" key="1">
    <citation type="submission" date="2018-08" db="EMBL/GenBank/DDBJ databases">
        <title>Aphanomyces genome sequencing and annotation.</title>
        <authorList>
            <person name="Minardi D."/>
            <person name="Oidtmann B."/>
            <person name="Van Der Giezen M."/>
            <person name="Studholme D.J."/>
        </authorList>
    </citation>
    <scope>NUCLEOTIDE SEQUENCE [LARGE SCALE GENOMIC DNA]</scope>
    <source>
        <strain evidence="3 4">Kv</strain>
    </source>
</reference>
<evidence type="ECO:0000313" key="4">
    <source>
        <dbReference type="Proteomes" id="UP000265427"/>
    </source>
</evidence>
<keyword evidence="1" id="KW-0732">Signal</keyword>
<dbReference type="GO" id="GO:0008240">
    <property type="term" value="F:tripeptidyl-peptidase activity"/>
    <property type="evidence" value="ECO:0007669"/>
    <property type="project" value="TreeGrafter"/>
</dbReference>
<dbReference type="PANTHER" id="PTHR14218">
    <property type="entry name" value="PROTEASE S8 TRIPEPTIDYL PEPTIDASE I CLN2"/>
    <property type="match status" value="1"/>
</dbReference>
<dbReference type="InterPro" id="IPR050819">
    <property type="entry name" value="Tripeptidyl-peptidase_I"/>
</dbReference>
<feature type="chain" id="PRO_5017177822" description="Peptidase S53 activation domain-containing protein" evidence="1">
    <location>
        <begin position="20"/>
        <end position="181"/>
    </location>
</feature>
<dbReference type="InterPro" id="IPR015366">
    <property type="entry name" value="S53_propep"/>
</dbReference>
<accession>A0A397A5H7</accession>
<feature type="signal peptide" evidence="1">
    <location>
        <begin position="1"/>
        <end position="19"/>
    </location>
</feature>
<dbReference type="GO" id="GO:0004175">
    <property type="term" value="F:endopeptidase activity"/>
    <property type="evidence" value="ECO:0007669"/>
    <property type="project" value="TreeGrafter"/>
</dbReference>
<organism evidence="3 4">
    <name type="scientific">Aphanomyces astaci</name>
    <name type="common">Crayfish plague agent</name>
    <dbReference type="NCBI Taxonomy" id="112090"/>
    <lineage>
        <taxon>Eukaryota</taxon>
        <taxon>Sar</taxon>
        <taxon>Stramenopiles</taxon>
        <taxon>Oomycota</taxon>
        <taxon>Saprolegniomycetes</taxon>
        <taxon>Saprolegniales</taxon>
        <taxon>Verrucalvaceae</taxon>
        <taxon>Aphanomyces</taxon>
    </lineage>
</organism>
<name>A0A397A5H7_APHAT</name>
<dbReference type="Pfam" id="PF09286">
    <property type="entry name" value="Pro-kuma_activ"/>
    <property type="match status" value="1"/>
</dbReference>
<dbReference type="CDD" id="cd11377">
    <property type="entry name" value="Pro-peptidase_S53"/>
    <property type="match status" value="1"/>
</dbReference>
<proteinExistence type="predicted"/>